<protein>
    <recommendedName>
        <fullName evidence="4">Carboxypeptidase regulatory-like domain-containing protein</fullName>
    </recommendedName>
</protein>
<proteinExistence type="predicted"/>
<dbReference type="RefSeq" id="WP_208257166.1">
    <property type="nucleotide sequence ID" value="NZ_JAGEOJ010000007.1"/>
</dbReference>
<evidence type="ECO:0000256" key="1">
    <source>
        <dbReference type="SAM" id="SignalP"/>
    </source>
</evidence>
<gene>
    <name evidence="2" type="ORF">J4573_19535</name>
</gene>
<keyword evidence="3" id="KW-1185">Reference proteome</keyword>
<dbReference type="AlphaFoldDB" id="A0A939TAP7"/>
<comment type="caution">
    <text evidence="2">The sequence shown here is derived from an EMBL/GenBank/DDBJ whole genome shotgun (WGS) entry which is preliminary data.</text>
</comment>
<dbReference type="EMBL" id="JAGEOJ010000007">
    <property type="protein sequence ID" value="MBO2449305.1"/>
    <property type="molecule type" value="Genomic_DNA"/>
</dbReference>
<evidence type="ECO:0000313" key="2">
    <source>
        <dbReference type="EMBL" id="MBO2449305.1"/>
    </source>
</evidence>
<feature type="signal peptide" evidence="1">
    <location>
        <begin position="1"/>
        <end position="28"/>
    </location>
</feature>
<reference evidence="2" key="1">
    <citation type="submission" date="2021-03" db="EMBL/GenBank/DDBJ databases">
        <authorList>
            <person name="Kanchanasin P."/>
            <person name="Saeng-In P."/>
            <person name="Phongsopitanun W."/>
            <person name="Yuki M."/>
            <person name="Kudo T."/>
            <person name="Ohkuma M."/>
            <person name="Tanasupawat S."/>
        </authorList>
    </citation>
    <scope>NUCLEOTIDE SEQUENCE</scope>
    <source>
        <strain evidence="2">GKU 128</strain>
    </source>
</reference>
<evidence type="ECO:0008006" key="4">
    <source>
        <dbReference type="Google" id="ProtNLM"/>
    </source>
</evidence>
<evidence type="ECO:0000313" key="3">
    <source>
        <dbReference type="Proteomes" id="UP000669179"/>
    </source>
</evidence>
<keyword evidence="1" id="KW-0732">Signal</keyword>
<accession>A0A939TAP7</accession>
<feature type="chain" id="PRO_5037451830" description="Carboxypeptidase regulatory-like domain-containing protein" evidence="1">
    <location>
        <begin position="29"/>
        <end position="482"/>
    </location>
</feature>
<organism evidence="2 3">
    <name type="scientific">Actinomadura barringtoniae</name>
    <dbReference type="NCBI Taxonomy" id="1427535"/>
    <lineage>
        <taxon>Bacteria</taxon>
        <taxon>Bacillati</taxon>
        <taxon>Actinomycetota</taxon>
        <taxon>Actinomycetes</taxon>
        <taxon>Streptosporangiales</taxon>
        <taxon>Thermomonosporaceae</taxon>
        <taxon>Actinomadura</taxon>
    </lineage>
</organism>
<dbReference type="Proteomes" id="UP000669179">
    <property type="component" value="Unassembled WGS sequence"/>
</dbReference>
<sequence>MRRTTLGIAGALTLTLASAAISAPPAFAAADKAKVTITVQSDRQTVDAEHPSATITGQVMSQKDGEDAKPLAGVKVDLTVPDQTNVDDPTTDADGKFSVAYTSSGNANAVHAAVAATDELEAAEASTPVIQVSKAQTRVNVVADKPKHDFGNAFTLTGTAEWESSTGWRPLANTAVAVHADNSSCSTGAQSANATTDAAGHYSVQVKPQCDTSVWADVKPGGFYQDSSNTQSRWLLVRAQTYVDSFSASMDPYGWFKASGHVSSRRVYHNLAGLVQVQYAYPGSDRWKTVKTVKVNSGSFSTAFRVNTSGNWRAQFLGTADGMPSTGPVRKVWRWGTRMGKIKVSPGKVRKNRYVTTSGTLTRYWKLTQRTPTAFGGQRVRIIFRFKGKKTWYHLAWATTDRKGRFSKKVKAYGDGYYAAEFEGTRDTWAVGSSNTPYVNTYGVSGPGSSGGLAGIQSLATPFAQLLTLNGTGGAGSPAARP</sequence>
<name>A0A939TAP7_9ACTN</name>